<protein>
    <submittedName>
        <fullName evidence="2">Uncharacterized protein</fullName>
    </submittedName>
</protein>
<gene>
    <name evidence="2" type="ORF">SHERM_25352</name>
</gene>
<evidence type="ECO:0000256" key="1">
    <source>
        <dbReference type="SAM" id="MobiDB-lite"/>
    </source>
</evidence>
<comment type="caution">
    <text evidence="2">The sequence shown here is derived from an EMBL/GenBank/DDBJ whole genome shotgun (WGS) entry which is preliminary data.</text>
</comment>
<dbReference type="EMBL" id="CACSLK010027789">
    <property type="protein sequence ID" value="CAA0829837.1"/>
    <property type="molecule type" value="Genomic_DNA"/>
</dbReference>
<dbReference type="PANTHER" id="PTHR47481:SF40">
    <property type="entry name" value="RETROTRANSPOSON GAG DOMAIN-CONTAINING PROTEIN"/>
    <property type="match status" value="1"/>
</dbReference>
<feature type="compositionally biased region" description="Polar residues" evidence="1">
    <location>
        <begin position="229"/>
        <end position="241"/>
    </location>
</feature>
<proteinExistence type="predicted"/>
<evidence type="ECO:0000313" key="3">
    <source>
        <dbReference type="Proteomes" id="UP001153555"/>
    </source>
</evidence>
<accession>A0A9N7RHK9</accession>
<dbReference type="AlphaFoldDB" id="A0A9N7RHK9"/>
<feature type="region of interest" description="Disordered" evidence="1">
    <location>
        <begin position="226"/>
        <end position="263"/>
    </location>
</feature>
<sequence>MTKDAVEQPPKPQSLHPAYSVTNIQSKIQTLDGTNVTYSQWTRLFRLHAVAYKVMDHIDGTPSPASSSPEYDAWNEIDALVLQWIFSTLSDDLLKRVMDDSTTTARAAWSKLEKIYLSNKKARAASLETKFCNMSLSACSSVEDYCQRLTDIANKMADVDNPVSESRLVLQLVRGLPTEYNTTAALINQNGVDWDQAISMLNDEVLRLDAQKGSLSTVLAAIAAPKTPPNNQLLPPSDNNFSSSRGRGQGRGRGPGTAAVAGDATATTGSLLVRILSTERVPQLGLVDTSTMPLSDSAAAAMASKQHPKSAAGRPTSGPFFWISTTTVHRVQPFTTRRIQCTEPFRSQRSIQ</sequence>
<reference evidence="2" key="1">
    <citation type="submission" date="2019-12" db="EMBL/GenBank/DDBJ databases">
        <authorList>
            <person name="Scholes J."/>
        </authorList>
    </citation>
    <scope>NUCLEOTIDE SEQUENCE</scope>
</reference>
<keyword evidence="3" id="KW-1185">Reference proteome</keyword>
<feature type="region of interest" description="Disordered" evidence="1">
    <location>
        <begin position="298"/>
        <end position="317"/>
    </location>
</feature>
<dbReference type="OrthoDB" id="913062at2759"/>
<organism evidence="2 3">
    <name type="scientific">Striga hermonthica</name>
    <name type="common">Purple witchweed</name>
    <name type="synonym">Buchnera hermonthica</name>
    <dbReference type="NCBI Taxonomy" id="68872"/>
    <lineage>
        <taxon>Eukaryota</taxon>
        <taxon>Viridiplantae</taxon>
        <taxon>Streptophyta</taxon>
        <taxon>Embryophyta</taxon>
        <taxon>Tracheophyta</taxon>
        <taxon>Spermatophyta</taxon>
        <taxon>Magnoliopsida</taxon>
        <taxon>eudicotyledons</taxon>
        <taxon>Gunneridae</taxon>
        <taxon>Pentapetalae</taxon>
        <taxon>asterids</taxon>
        <taxon>lamiids</taxon>
        <taxon>Lamiales</taxon>
        <taxon>Orobanchaceae</taxon>
        <taxon>Buchnereae</taxon>
        <taxon>Striga</taxon>
    </lineage>
</organism>
<dbReference type="Proteomes" id="UP001153555">
    <property type="component" value="Unassembled WGS sequence"/>
</dbReference>
<evidence type="ECO:0000313" key="2">
    <source>
        <dbReference type="EMBL" id="CAA0829837.1"/>
    </source>
</evidence>
<dbReference type="PANTHER" id="PTHR47481">
    <property type="match status" value="1"/>
</dbReference>
<dbReference type="Pfam" id="PF14223">
    <property type="entry name" value="Retrotran_gag_2"/>
    <property type="match status" value="1"/>
</dbReference>
<name>A0A9N7RHK9_STRHE</name>